<keyword evidence="1 2" id="KW-0727">SH2 domain</keyword>
<accession>A0A060WD69</accession>
<dbReference type="PaxDb" id="8022-A0A060WD69"/>
<feature type="region of interest" description="Disordered" evidence="3">
    <location>
        <begin position="276"/>
        <end position="341"/>
    </location>
</feature>
<feature type="compositionally biased region" description="Pro residues" evidence="3">
    <location>
        <begin position="220"/>
        <end position="236"/>
    </location>
</feature>
<protein>
    <recommendedName>
        <fullName evidence="4">SH2 domain-containing protein</fullName>
    </recommendedName>
</protein>
<dbReference type="InterPro" id="IPR036860">
    <property type="entry name" value="SH2_dom_sf"/>
</dbReference>
<evidence type="ECO:0000313" key="6">
    <source>
        <dbReference type="Proteomes" id="UP000193380"/>
    </source>
</evidence>
<evidence type="ECO:0000313" key="5">
    <source>
        <dbReference type="EMBL" id="CDQ65102.1"/>
    </source>
</evidence>
<dbReference type="PROSITE" id="PS50001">
    <property type="entry name" value="SH2"/>
    <property type="match status" value="1"/>
</dbReference>
<feature type="domain" description="SH2" evidence="4">
    <location>
        <begin position="67"/>
        <end position="158"/>
    </location>
</feature>
<dbReference type="Proteomes" id="UP000193380">
    <property type="component" value="Chromosome 5"/>
</dbReference>
<dbReference type="PANTHER" id="PTHR14388">
    <property type="entry name" value="T CELL-SPECIFIC ADAPTER PROTEIN TSAD"/>
    <property type="match status" value="1"/>
</dbReference>
<dbReference type="PRINTS" id="PR00401">
    <property type="entry name" value="SH2DOMAIN"/>
</dbReference>
<proteinExistence type="predicted"/>
<dbReference type="SMART" id="SM00252">
    <property type="entry name" value="SH2"/>
    <property type="match status" value="1"/>
</dbReference>
<gene>
    <name evidence="5" type="ORF">GSONMT00072577001</name>
</gene>
<dbReference type="Pfam" id="PF00017">
    <property type="entry name" value="SH2"/>
    <property type="match status" value="1"/>
</dbReference>
<reference evidence="5 6" key="1">
    <citation type="journal article" date="2014" name="Nat. Commun.">
        <title>The rainbow trout genome provides novel insights into evolution after whole-genome duplication in vertebrates.</title>
        <authorList>
            <person name="Berthelot C."/>
            <person name="Brunet F."/>
            <person name="Chalopin D."/>
            <person name="Juanchich A."/>
            <person name="Bernard M."/>
            <person name="Noel B."/>
            <person name="Bento P."/>
            <person name="Da Silva C."/>
            <person name="Labadie K."/>
            <person name="Alberti A."/>
            <person name="Aury J.M."/>
            <person name="Louis A."/>
            <person name="Dehais P."/>
            <person name="Bardou P."/>
            <person name="Montfort J."/>
            <person name="Klopp C."/>
            <person name="Cabau C."/>
            <person name="Gaspin C."/>
            <person name="Thorgaard G.H."/>
            <person name="Boussaha M."/>
            <person name="Quillet E."/>
            <person name="Guyomard R."/>
            <person name="Galiana D."/>
            <person name="Bobe J."/>
            <person name="Volff J.N."/>
            <person name="Genet C."/>
            <person name="Wincker P."/>
            <person name="Jaillon O."/>
            <person name="Roest Crollius H."/>
            <person name="Guiguen Y."/>
        </authorList>
    </citation>
    <scope>NUCLEOTIDE SEQUENCE [LARGE SCALE GENOMIC DNA]</scope>
</reference>
<organism evidence="5 6">
    <name type="scientific">Oncorhynchus mykiss</name>
    <name type="common">Rainbow trout</name>
    <name type="synonym">Salmo gairdneri</name>
    <dbReference type="NCBI Taxonomy" id="8022"/>
    <lineage>
        <taxon>Eukaryota</taxon>
        <taxon>Metazoa</taxon>
        <taxon>Chordata</taxon>
        <taxon>Craniata</taxon>
        <taxon>Vertebrata</taxon>
        <taxon>Euteleostomi</taxon>
        <taxon>Actinopterygii</taxon>
        <taxon>Neopterygii</taxon>
        <taxon>Teleostei</taxon>
        <taxon>Protacanthopterygii</taxon>
        <taxon>Salmoniformes</taxon>
        <taxon>Salmonidae</taxon>
        <taxon>Salmoninae</taxon>
        <taxon>Oncorhynchus</taxon>
    </lineage>
</organism>
<dbReference type="EMBL" id="FR904494">
    <property type="protein sequence ID" value="CDQ65102.1"/>
    <property type="molecule type" value="Genomic_DNA"/>
</dbReference>
<dbReference type="SUPFAM" id="SSF55550">
    <property type="entry name" value="SH2 domain"/>
    <property type="match status" value="1"/>
</dbReference>
<name>A0A060WD69_ONCMY</name>
<dbReference type="InterPro" id="IPR000980">
    <property type="entry name" value="SH2"/>
</dbReference>
<evidence type="ECO:0000259" key="4">
    <source>
        <dbReference type="PROSITE" id="PS50001"/>
    </source>
</evidence>
<dbReference type="PANTHER" id="PTHR14388:SF3">
    <property type="entry name" value="HEMATOPOIETIC SH2 DOMAIN-CONTAINING PROTEIN"/>
    <property type="match status" value="1"/>
</dbReference>
<dbReference type="Gene3D" id="3.30.505.10">
    <property type="entry name" value="SH2 domain"/>
    <property type="match status" value="1"/>
</dbReference>
<sequence>MYIADLLQYVYISVNRVLPDIILYCMLPGHNWGGMDGTQTQGRHDAHSWFTEFQLDCVIRNGVVPEWFHGIISRKVAEEMLLSNPTGYFLIRVSESRIGYTLSYRATDRCRHFMIDVLKDNRYIIVGEDMHHSSLQDLVNFHRRVPIMPFNELLTVACGQVSKDKTDYAELLFPKRPAMNPNHGVLPNNPPHMHSSTHLKVAEDIPPALPHRPSTLSDPAGPPPNTSKPPVSPNTPSPRLYPCLETELNTLSFQTPSMVDHTAKPVPLPRKMHVVTTAQPDQPPELPARGPALPQRKDTDQSSTTSKGPTEPRTVGTGRPQTRPNTHHQDPNSNQQKNQDVKSVVSNLSYFRRKFHKKRSASQEHMYAEISVEDEQGQDQGKLTAVEARDRDIDTAADNEYQMLPGEIDNGLPPITAATAVRPTDCGLLPEYLNPPPFAPGY</sequence>
<feature type="region of interest" description="Disordered" evidence="3">
    <location>
        <begin position="205"/>
        <end position="242"/>
    </location>
</feature>
<evidence type="ECO:0000256" key="2">
    <source>
        <dbReference type="PROSITE-ProRule" id="PRU00191"/>
    </source>
</evidence>
<dbReference type="GO" id="GO:0005737">
    <property type="term" value="C:cytoplasm"/>
    <property type="evidence" value="ECO:0007669"/>
    <property type="project" value="TreeGrafter"/>
</dbReference>
<dbReference type="AlphaFoldDB" id="A0A060WD69"/>
<evidence type="ECO:0000256" key="1">
    <source>
        <dbReference type="ARBA" id="ARBA00022999"/>
    </source>
</evidence>
<evidence type="ECO:0000256" key="3">
    <source>
        <dbReference type="SAM" id="MobiDB-lite"/>
    </source>
</evidence>